<dbReference type="NCBIfam" id="TIGR01003">
    <property type="entry name" value="PTS_HPr_family"/>
    <property type="match status" value="1"/>
</dbReference>
<dbReference type="SUPFAM" id="SSF55594">
    <property type="entry name" value="HPr-like"/>
    <property type="match status" value="1"/>
</dbReference>
<comment type="caution">
    <text evidence="6">The sequence shown here is derived from an EMBL/GenBank/DDBJ whole genome shotgun (WGS) entry which is preliminary data.</text>
</comment>
<gene>
    <name evidence="6" type="ORF">HQ497_14330</name>
</gene>
<evidence type="ECO:0000256" key="2">
    <source>
        <dbReference type="ARBA" id="ARBA00010736"/>
    </source>
</evidence>
<evidence type="ECO:0000313" key="7">
    <source>
        <dbReference type="Proteomes" id="UP000754644"/>
    </source>
</evidence>
<dbReference type="PANTHER" id="PTHR33705:SF2">
    <property type="entry name" value="PHOSPHOCARRIER PROTEIN NPR"/>
    <property type="match status" value="1"/>
</dbReference>
<keyword evidence="3" id="KW-0963">Cytoplasm</keyword>
<dbReference type="InterPro" id="IPR001020">
    <property type="entry name" value="PTS_HPr_His_P_site"/>
</dbReference>
<dbReference type="CDD" id="cd00367">
    <property type="entry name" value="PTS-HPr_like"/>
    <property type="match status" value="1"/>
</dbReference>
<dbReference type="PANTHER" id="PTHR33705">
    <property type="entry name" value="PHOSPHOCARRIER PROTEIN HPR"/>
    <property type="match status" value="1"/>
</dbReference>
<dbReference type="Pfam" id="PF00381">
    <property type="entry name" value="PTS-HPr"/>
    <property type="match status" value="1"/>
</dbReference>
<dbReference type="InterPro" id="IPR050399">
    <property type="entry name" value="HPr"/>
</dbReference>
<evidence type="ECO:0000256" key="1">
    <source>
        <dbReference type="ARBA" id="ARBA00004496"/>
    </source>
</evidence>
<name>A0A972W034_9GAMM</name>
<comment type="subcellular location">
    <subcellularLocation>
        <location evidence="1">Cytoplasm</location>
    </subcellularLocation>
</comment>
<reference evidence="6" key="1">
    <citation type="submission" date="2020-05" db="EMBL/GenBank/DDBJ databases">
        <title>Sulfur intermediates as new biogeochemical hubs in an aquatic model microbial ecosystem.</title>
        <authorList>
            <person name="Vigneron A."/>
        </authorList>
    </citation>
    <scope>NUCLEOTIDE SEQUENCE</scope>
    <source>
        <strain evidence="6">Bin.250</strain>
    </source>
</reference>
<dbReference type="AlphaFoldDB" id="A0A972W034"/>
<protein>
    <submittedName>
        <fullName evidence="6">HPr family phosphocarrier protein</fullName>
    </submittedName>
</protein>
<dbReference type="Gene3D" id="3.30.1340.10">
    <property type="entry name" value="HPr-like"/>
    <property type="match status" value="1"/>
</dbReference>
<dbReference type="GO" id="GO:0005737">
    <property type="term" value="C:cytoplasm"/>
    <property type="evidence" value="ECO:0007669"/>
    <property type="project" value="UniProtKB-SubCell"/>
</dbReference>
<sequence length="89" mass="9563">MIEQQTTIQNKLGLHARAASKFVGVAQRFSADITVTNGDQTANGKSIMSMMILQASKGTVINIRTDGEDEVPALAQIIALITNLFDEAE</sequence>
<evidence type="ECO:0000313" key="6">
    <source>
        <dbReference type="EMBL" id="NQV66534.1"/>
    </source>
</evidence>
<dbReference type="EMBL" id="JABMOJ010000535">
    <property type="protein sequence ID" value="NQV66534.1"/>
    <property type="molecule type" value="Genomic_DNA"/>
</dbReference>
<comment type="similarity">
    <text evidence="2">Belongs to the HPr family.</text>
</comment>
<dbReference type="Proteomes" id="UP000754644">
    <property type="component" value="Unassembled WGS sequence"/>
</dbReference>
<accession>A0A972W034</accession>
<dbReference type="GO" id="GO:0009401">
    <property type="term" value="P:phosphoenolpyruvate-dependent sugar phosphotransferase system"/>
    <property type="evidence" value="ECO:0007669"/>
    <property type="project" value="UniProtKB-KW"/>
</dbReference>
<evidence type="ECO:0000256" key="3">
    <source>
        <dbReference type="ARBA" id="ARBA00022490"/>
    </source>
</evidence>
<keyword evidence="4" id="KW-0598">Phosphotransferase system</keyword>
<dbReference type="InterPro" id="IPR035895">
    <property type="entry name" value="HPr-like_sf"/>
</dbReference>
<proteinExistence type="inferred from homology"/>
<dbReference type="PROSITE" id="PS00369">
    <property type="entry name" value="PTS_HPR_HIS"/>
    <property type="match status" value="1"/>
</dbReference>
<organism evidence="6 7">
    <name type="scientific">SAR86 cluster bacterium</name>
    <dbReference type="NCBI Taxonomy" id="2030880"/>
    <lineage>
        <taxon>Bacteria</taxon>
        <taxon>Pseudomonadati</taxon>
        <taxon>Pseudomonadota</taxon>
        <taxon>Gammaproteobacteria</taxon>
        <taxon>SAR86 cluster</taxon>
    </lineage>
</organism>
<dbReference type="InterPro" id="IPR000032">
    <property type="entry name" value="HPr-like"/>
</dbReference>
<dbReference type="PROSITE" id="PS51350">
    <property type="entry name" value="PTS_HPR_DOM"/>
    <property type="match status" value="1"/>
</dbReference>
<feature type="domain" description="HPr" evidence="5">
    <location>
        <begin position="1"/>
        <end position="88"/>
    </location>
</feature>
<evidence type="ECO:0000259" key="5">
    <source>
        <dbReference type="PROSITE" id="PS51350"/>
    </source>
</evidence>
<evidence type="ECO:0000256" key="4">
    <source>
        <dbReference type="ARBA" id="ARBA00022683"/>
    </source>
</evidence>
<dbReference type="PRINTS" id="PR00107">
    <property type="entry name" value="PHOSPHOCPHPR"/>
</dbReference>